<dbReference type="PROSITE" id="PS00233">
    <property type="entry name" value="CHIT_BIND_RR_1"/>
    <property type="match status" value="1"/>
</dbReference>
<accession>A0A6G0TTB9</accession>
<dbReference type="InterPro" id="IPR000618">
    <property type="entry name" value="Insect_cuticle"/>
</dbReference>
<dbReference type="GO" id="GO:0042302">
    <property type="term" value="F:structural constituent of cuticle"/>
    <property type="evidence" value="ECO:0007669"/>
    <property type="project" value="UniProtKB-UniRule"/>
</dbReference>
<dbReference type="AlphaFoldDB" id="A0A6G0TTB9"/>
<feature type="compositionally biased region" description="Basic and acidic residues" evidence="3">
    <location>
        <begin position="106"/>
        <end position="117"/>
    </location>
</feature>
<keyword evidence="1 2" id="KW-0193">Cuticle</keyword>
<dbReference type="InterPro" id="IPR031311">
    <property type="entry name" value="CHIT_BIND_RR_consensus"/>
</dbReference>
<evidence type="ECO:0000256" key="2">
    <source>
        <dbReference type="PROSITE-ProRule" id="PRU00497"/>
    </source>
</evidence>
<dbReference type="PANTHER" id="PTHR12236">
    <property type="entry name" value="STRUCTURAL CONTITUENT OF CUTICLE"/>
    <property type="match status" value="1"/>
</dbReference>
<evidence type="ECO:0000313" key="4">
    <source>
        <dbReference type="EMBL" id="KAE9538522.1"/>
    </source>
</evidence>
<feature type="region of interest" description="Disordered" evidence="3">
    <location>
        <begin position="100"/>
        <end position="119"/>
    </location>
</feature>
<sequence length="245" mass="27070">MHATHLWSIPDSHKVYEIHPACSITMIQGRLDSSFCIRIRSRIKHLAVHRVVTSAKYTQPTMQGLKTVSFLCVAFACLAHAAVINEPSAPAQYDFSYAVNDPTTGDQKDQQETRNGDDVTGYYRTVDSDGFLRTVRYKADAVNGFTAEVLREPVNGAAAVPVVAKAAAVIKPAVVPVVAPAVAPTPYVSPVPYVAPITPYYSGYPYNYQPYSYGYQQYPYSAGYSPYSYGQYAYNGQYGYPFVRK</sequence>
<protein>
    <recommendedName>
        <fullName evidence="6">Cuticle protein</fullName>
    </recommendedName>
</protein>
<dbReference type="InterPro" id="IPR051217">
    <property type="entry name" value="Insect_Cuticle_Struc_Prot"/>
</dbReference>
<dbReference type="EMBL" id="VYZN01000016">
    <property type="protein sequence ID" value="KAE9538522.1"/>
    <property type="molecule type" value="Genomic_DNA"/>
</dbReference>
<dbReference type="GO" id="GO:0031012">
    <property type="term" value="C:extracellular matrix"/>
    <property type="evidence" value="ECO:0007669"/>
    <property type="project" value="TreeGrafter"/>
</dbReference>
<evidence type="ECO:0000256" key="3">
    <source>
        <dbReference type="SAM" id="MobiDB-lite"/>
    </source>
</evidence>
<proteinExistence type="predicted"/>
<evidence type="ECO:0000256" key="1">
    <source>
        <dbReference type="ARBA" id="ARBA00022460"/>
    </source>
</evidence>
<evidence type="ECO:0000313" key="5">
    <source>
        <dbReference type="Proteomes" id="UP000475862"/>
    </source>
</evidence>
<dbReference type="PANTHER" id="PTHR12236:SF46">
    <property type="entry name" value="CUTICULAR PROTEIN 30B-RELATED"/>
    <property type="match status" value="1"/>
</dbReference>
<organism evidence="4 5">
    <name type="scientific">Aphis glycines</name>
    <name type="common">Soybean aphid</name>
    <dbReference type="NCBI Taxonomy" id="307491"/>
    <lineage>
        <taxon>Eukaryota</taxon>
        <taxon>Metazoa</taxon>
        <taxon>Ecdysozoa</taxon>
        <taxon>Arthropoda</taxon>
        <taxon>Hexapoda</taxon>
        <taxon>Insecta</taxon>
        <taxon>Pterygota</taxon>
        <taxon>Neoptera</taxon>
        <taxon>Paraneoptera</taxon>
        <taxon>Hemiptera</taxon>
        <taxon>Sternorrhyncha</taxon>
        <taxon>Aphidomorpha</taxon>
        <taxon>Aphidoidea</taxon>
        <taxon>Aphididae</taxon>
        <taxon>Aphidini</taxon>
        <taxon>Aphis</taxon>
        <taxon>Aphis</taxon>
    </lineage>
</organism>
<reference evidence="4 5" key="1">
    <citation type="submission" date="2019-08" db="EMBL/GenBank/DDBJ databases">
        <title>The genome of the soybean aphid Biotype 1, its phylome, world population structure and adaptation to the North American continent.</title>
        <authorList>
            <person name="Giordano R."/>
            <person name="Donthu R.K."/>
            <person name="Hernandez A.G."/>
            <person name="Wright C.L."/>
            <person name="Zimin A.V."/>
        </authorList>
    </citation>
    <scope>NUCLEOTIDE SEQUENCE [LARGE SCALE GENOMIC DNA]</scope>
    <source>
        <tissue evidence="4">Whole aphids</tissue>
    </source>
</reference>
<dbReference type="GO" id="GO:0005615">
    <property type="term" value="C:extracellular space"/>
    <property type="evidence" value="ECO:0007669"/>
    <property type="project" value="TreeGrafter"/>
</dbReference>
<dbReference type="OrthoDB" id="6382835at2759"/>
<gene>
    <name evidence="4" type="ORF">AGLY_005621</name>
</gene>
<keyword evidence="5" id="KW-1185">Reference proteome</keyword>
<name>A0A6G0TTB9_APHGL</name>
<dbReference type="Pfam" id="PF00379">
    <property type="entry name" value="Chitin_bind_4"/>
    <property type="match status" value="1"/>
</dbReference>
<evidence type="ECO:0008006" key="6">
    <source>
        <dbReference type="Google" id="ProtNLM"/>
    </source>
</evidence>
<dbReference type="Proteomes" id="UP000475862">
    <property type="component" value="Unassembled WGS sequence"/>
</dbReference>
<comment type="caution">
    <text evidence="4">The sequence shown here is derived from an EMBL/GenBank/DDBJ whole genome shotgun (WGS) entry which is preliminary data.</text>
</comment>
<dbReference type="PROSITE" id="PS51155">
    <property type="entry name" value="CHIT_BIND_RR_2"/>
    <property type="match status" value="1"/>
</dbReference>